<feature type="region of interest" description="Disordered" evidence="1">
    <location>
        <begin position="1"/>
        <end position="23"/>
    </location>
</feature>
<keyword evidence="2" id="KW-0031">Aminopeptidase</keyword>
<dbReference type="InterPro" id="IPR027268">
    <property type="entry name" value="Peptidase_M4/M1_CTD_sf"/>
</dbReference>
<dbReference type="GO" id="GO:0043171">
    <property type="term" value="P:peptide catabolic process"/>
    <property type="evidence" value="ECO:0007669"/>
    <property type="project" value="TreeGrafter"/>
</dbReference>
<keyword evidence="2" id="KW-0645">Protease</keyword>
<dbReference type="GO" id="GO:0005737">
    <property type="term" value="C:cytoplasm"/>
    <property type="evidence" value="ECO:0007669"/>
    <property type="project" value="TreeGrafter"/>
</dbReference>
<sequence>MKRKAPHPHDELQAPTAQSNIQHPQARLRHYGFYQRKESVSIGQETLEKIISIRFKGSRFSFDIAQRKKNGEMGLVIVRVLKHFSRGRANIYELLNSANERNHRCFVNIKALSPSNHFTSVIYEYLPVSLAELSGDPELGQQDLAAILAQILKGLSHIHENSLTYFNMRSCNILIDFGGVVKLWFTEFDDSTLDAIRDLKALGTLTQVLMQGYENVPPKIDDTARWSEECQTFFFSIISATEIDAHPFLMDFRGHDLEASYEGSKLFGASYLFQELGLTEISYPFRVAPDLRQGLPDWTHPVKIPVTSPHEFYKNITFDLYLRSQYILSGVQTHVTPQKFRQGTRIIIAKYGFGTVCAHDFWEALEQLGCPKVEDAANFWAETGGYCVVEVTEDDIKGTIRIKQRPFYRAASKTEDRVIGPLFMTIQTTNGVQSHLIDGIADHEYQVDLSFYKLNVNNVAPYYTLYTEKRLLEFARQYSEGLIDANGVLGLIAETTVLTAAGYQRPNTLSSFKKALHDIDKSLVEMGNDSLGDL</sequence>
<dbReference type="PANTHER" id="PTHR11533">
    <property type="entry name" value="PROTEASE M1 ZINC METALLOPROTEASE"/>
    <property type="match status" value="1"/>
</dbReference>
<dbReference type="InterPro" id="IPR011009">
    <property type="entry name" value="Kinase-like_dom_sf"/>
</dbReference>
<dbReference type="GO" id="GO:0042277">
    <property type="term" value="F:peptide binding"/>
    <property type="evidence" value="ECO:0007669"/>
    <property type="project" value="TreeGrafter"/>
</dbReference>
<evidence type="ECO:0000256" key="1">
    <source>
        <dbReference type="SAM" id="MobiDB-lite"/>
    </source>
</evidence>
<organism evidence="2 3">
    <name type="scientific">Gibberella intermedia</name>
    <name type="common">Bulb rot disease fungus</name>
    <name type="synonym">Fusarium proliferatum</name>
    <dbReference type="NCBI Taxonomy" id="948311"/>
    <lineage>
        <taxon>Eukaryota</taxon>
        <taxon>Fungi</taxon>
        <taxon>Dikarya</taxon>
        <taxon>Ascomycota</taxon>
        <taxon>Pezizomycotina</taxon>
        <taxon>Sordariomycetes</taxon>
        <taxon>Hypocreomycetidae</taxon>
        <taxon>Hypocreales</taxon>
        <taxon>Nectriaceae</taxon>
        <taxon>Fusarium</taxon>
        <taxon>Fusarium fujikuroi species complex</taxon>
    </lineage>
</organism>
<dbReference type="EMBL" id="PKMI01000036">
    <property type="protein sequence ID" value="RBA12846.1"/>
    <property type="molecule type" value="Genomic_DNA"/>
</dbReference>
<dbReference type="GO" id="GO:0016020">
    <property type="term" value="C:membrane"/>
    <property type="evidence" value="ECO:0007669"/>
    <property type="project" value="TreeGrafter"/>
</dbReference>
<dbReference type="Gene3D" id="1.10.390.10">
    <property type="entry name" value="Neutral Protease Domain 2"/>
    <property type="match status" value="1"/>
</dbReference>
<evidence type="ECO:0000313" key="3">
    <source>
        <dbReference type="Proteomes" id="UP000251714"/>
    </source>
</evidence>
<dbReference type="GO" id="GO:0070006">
    <property type="term" value="F:metalloaminopeptidase activity"/>
    <property type="evidence" value="ECO:0007669"/>
    <property type="project" value="TreeGrafter"/>
</dbReference>
<dbReference type="GO" id="GO:0008270">
    <property type="term" value="F:zinc ion binding"/>
    <property type="evidence" value="ECO:0007669"/>
    <property type="project" value="TreeGrafter"/>
</dbReference>
<comment type="caution">
    <text evidence="2">The sequence shown here is derived from an EMBL/GenBank/DDBJ whole genome shotgun (WGS) entry which is preliminary data.</text>
</comment>
<protein>
    <submittedName>
        <fullName evidence="2">Aminopeptidase 2</fullName>
    </submittedName>
</protein>
<dbReference type="GO" id="GO:0006508">
    <property type="term" value="P:proteolysis"/>
    <property type="evidence" value="ECO:0007669"/>
    <property type="project" value="TreeGrafter"/>
</dbReference>
<accession>A0A365MWE4</accession>
<dbReference type="InterPro" id="IPR050344">
    <property type="entry name" value="Peptidase_M1_aminopeptidases"/>
</dbReference>
<dbReference type="SUPFAM" id="SSF56112">
    <property type="entry name" value="Protein kinase-like (PK-like)"/>
    <property type="match status" value="1"/>
</dbReference>
<dbReference type="Gene3D" id="1.10.510.10">
    <property type="entry name" value="Transferase(Phosphotransferase) domain 1"/>
    <property type="match status" value="1"/>
</dbReference>
<dbReference type="Proteomes" id="UP000251714">
    <property type="component" value="Unassembled WGS sequence"/>
</dbReference>
<proteinExistence type="predicted"/>
<reference evidence="2 3" key="1">
    <citation type="submission" date="2017-12" db="EMBL/GenBank/DDBJ databases">
        <title>Genome sequence of the mycotoxigenic crop pathogen Fusarium proliferatum, strain ITEM 2341 from Date Palm.</title>
        <authorList>
            <person name="Almiman B.F."/>
            <person name="Shittu T.A."/>
            <person name="Muthumeenakshi S."/>
            <person name="Baroncelli R."/>
            <person name="Sreenivasaprasada S."/>
        </authorList>
    </citation>
    <scope>NUCLEOTIDE SEQUENCE [LARGE SCALE GENOMIC DNA]</scope>
    <source>
        <strain evidence="2 3">ITEM 2341</strain>
    </source>
</reference>
<gene>
    <name evidence="2" type="ORF">FPRO05_14068</name>
</gene>
<dbReference type="AlphaFoldDB" id="A0A365MWE4"/>
<dbReference type="PANTHER" id="PTHR11533:SF299">
    <property type="entry name" value="AMINOPEPTIDASE"/>
    <property type="match status" value="1"/>
</dbReference>
<name>A0A365MWE4_GIBIN</name>
<dbReference type="SUPFAM" id="SSF55486">
    <property type="entry name" value="Metalloproteases ('zincins'), catalytic domain"/>
    <property type="match status" value="1"/>
</dbReference>
<evidence type="ECO:0000313" key="2">
    <source>
        <dbReference type="EMBL" id="RBA12846.1"/>
    </source>
</evidence>
<keyword evidence="2" id="KW-0378">Hydrolase</keyword>